<proteinExistence type="predicted"/>
<feature type="signal peptide" evidence="1">
    <location>
        <begin position="1"/>
        <end position="21"/>
    </location>
</feature>
<sequence>MRYVWLVVVGVVLSGCSLFHASSESQIPDLSGACDKVAQYNIDFVRFDETAQQLAHATGCFVETDLSETAAVAVNPVRGRMSIRQALAMAIANTPLKIVKQEPNLISVSLLPALKK</sequence>
<evidence type="ECO:0000313" key="2">
    <source>
        <dbReference type="EMBL" id="MCA2015857.1"/>
    </source>
</evidence>
<dbReference type="Proteomes" id="UP001199044">
    <property type="component" value="Unassembled WGS sequence"/>
</dbReference>
<keyword evidence="3" id="KW-1185">Reference proteome</keyword>
<protein>
    <submittedName>
        <fullName evidence="2">STN domain-containing protein</fullName>
    </submittedName>
</protein>
<dbReference type="Gene3D" id="3.55.50.30">
    <property type="match status" value="1"/>
</dbReference>
<evidence type="ECO:0000313" key="3">
    <source>
        <dbReference type="Proteomes" id="UP001199044"/>
    </source>
</evidence>
<accession>A0ABS7YJK0</accession>
<reference evidence="3" key="1">
    <citation type="submission" date="2023-07" db="EMBL/GenBank/DDBJ databases">
        <title>Molecular identification of indigenous halophilic bacteria isolated from red sea cost, biodegradation of synthetic dyes and assessment of degraded metabolite toxicity.</title>
        <authorList>
            <person name="Chaieb K."/>
            <person name="Altayb H.N."/>
        </authorList>
    </citation>
    <scope>NUCLEOTIDE SEQUENCE [LARGE SCALE GENOMIC DNA]</scope>
    <source>
        <strain evidence="3">K20</strain>
    </source>
</reference>
<gene>
    <name evidence="2" type="ORF">LDJ79_07020</name>
</gene>
<dbReference type="EMBL" id="JAIWIU010000041">
    <property type="protein sequence ID" value="MCA2015857.1"/>
    <property type="molecule type" value="Genomic_DNA"/>
</dbReference>
<dbReference type="RefSeq" id="WP_225250073.1">
    <property type="nucleotide sequence ID" value="NZ_JAIWIU010000041.1"/>
</dbReference>
<feature type="chain" id="PRO_5047213427" evidence="1">
    <location>
        <begin position="22"/>
        <end position="116"/>
    </location>
</feature>
<dbReference type="PROSITE" id="PS51257">
    <property type="entry name" value="PROKAR_LIPOPROTEIN"/>
    <property type="match status" value="1"/>
</dbReference>
<comment type="caution">
    <text evidence="2">The sequence shown here is derived from an EMBL/GenBank/DDBJ whole genome shotgun (WGS) entry which is preliminary data.</text>
</comment>
<organism evidence="2 3">
    <name type="scientific">Vibrio tritonius</name>
    <dbReference type="NCBI Taxonomy" id="1435069"/>
    <lineage>
        <taxon>Bacteria</taxon>
        <taxon>Pseudomonadati</taxon>
        <taxon>Pseudomonadota</taxon>
        <taxon>Gammaproteobacteria</taxon>
        <taxon>Vibrionales</taxon>
        <taxon>Vibrionaceae</taxon>
        <taxon>Vibrio</taxon>
    </lineage>
</organism>
<evidence type="ECO:0000256" key="1">
    <source>
        <dbReference type="SAM" id="SignalP"/>
    </source>
</evidence>
<keyword evidence="1" id="KW-0732">Signal</keyword>
<name>A0ABS7YJK0_9VIBR</name>